<organism evidence="5 6">
    <name type="scientific">Aphanomyces stellatus</name>
    <dbReference type="NCBI Taxonomy" id="120398"/>
    <lineage>
        <taxon>Eukaryota</taxon>
        <taxon>Sar</taxon>
        <taxon>Stramenopiles</taxon>
        <taxon>Oomycota</taxon>
        <taxon>Saprolegniomycetes</taxon>
        <taxon>Saprolegniales</taxon>
        <taxon>Verrucalvaceae</taxon>
        <taxon>Aphanomyces</taxon>
    </lineage>
</organism>
<evidence type="ECO:0000256" key="2">
    <source>
        <dbReference type="SAM" id="MobiDB-lite"/>
    </source>
</evidence>
<evidence type="ECO:0000313" key="6">
    <source>
        <dbReference type="Proteomes" id="UP000332933"/>
    </source>
</evidence>
<keyword evidence="1" id="KW-0143">Chaperone</keyword>
<dbReference type="Pfam" id="PF18265">
    <property type="entry name" value="Nas2_N"/>
    <property type="match status" value="1"/>
</dbReference>
<dbReference type="EMBL" id="VJMH01005869">
    <property type="protein sequence ID" value="KAF0692565.1"/>
    <property type="molecule type" value="Genomic_DNA"/>
</dbReference>
<name>A0A485L6J3_9STRA</name>
<evidence type="ECO:0000256" key="1">
    <source>
        <dbReference type="ARBA" id="ARBA00023186"/>
    </source>
</evidence>
<dbReference type="Proteomes" id="UP000332933">
    <property type="component" value="Unassembled WGS sequence"/>
</dbReference>
<evidence type="ECO:0000259" key="3">
    <source>
        <dbReference type="Pfam" id="PF18265"/>
    </source>
</evidence>
<sequence>MQRFQDLDKERAAIEAEMQLIGEELCSGPSPIGLKGPLVDSEGFPRADIDVYNVRHKRHRFACLQTDLKWKMKEIEDVMAEIYAEKKALQPPPAPRAAIPKAESPKSQSLEPVDAPVVGPVKLEGKLVATTAPFARVESVQDGSPSNEAGLLVGDLIIGFGSATAENHRELAAIREIVGRNINTAIDVVVARNEGQYRLTLVPHQWSGQGVLGCHIIPIV</sequence>
<dbReference type="EMBL" id="CAADRA010005890">
    <property type="protein sequence ID" value="VFT93153.1"/>
    <property type="molecule type" value="Genomic_DNA"/>
</dbReference>
<protein>
    <submittedName>
        <fullName evidence="5">Aste57867_16377 protein</fullName>
    </submittedName>
</protein>
<dbReference type="GO" id="GO:0005737">
    <property type="term" value="C:cytoplasm"/>
    <property type="evidence" value="ECO:0007669"/>
    <property type="project" value="TreeGrafter"/>
</dbReference>
<dbReference type="Gene3D" id="6.10.140.1710">
    <property type="match status" value="1"/>
</dbReference>
<feature type="region of interest" description="Disordered" evidence="2">
    <location>
        <begin position="90"/>
        <end position="113"/>
    </location>
</feature>
<dbReference type="InterPro" id="IPR040815">
    <property type="entry name" value="Nas2_N"/>
</dbReference>
<reference evidence="4" key="2">
    <citation type="submission" date="2019-06" db="EMBL/GenBank/DDBJ databases">
        <title>Genomics analysis of Aphanomyces spp. identifies a new class of oomycete effector associated with host adaptation.</title>
        <authorList>
            <person name="Gaulin E."/>
        </authorList>
    </citation>
    <scope>NUCLEOTIDE SEQUENCE</scope>
    <source>
        <strain evidence="4">CBS 578.67</strain>
    </source>
</reference>
<dbReference type="AlphaFoldDB" id="A0A485L6J3"/>
<gene>
    <name evidence="5" type="primary">Aste57867_16377</name>
    <name evidence="4" type="ORF">As57867_016320</name>
    <name evidence="5" type="ORF">ASTE57867_16377</name>
</gene>
<dbReference type="InterPro" id="IPR036034">
    <property type="entry name" value="PDZ_sf"/>
</dbReference>
<dbReference type="GO" id="GO:0005634">
    <property type="term" value="C:nucleus"/>
    <property type="evidence" value="ECO:0007669"/>
    <property type="project" value="TreeGrafter"/>
</dbReference>
<dbReference type="PANTHER" id="PTHR12651">
    <property type="entry name" value="26S PROTEASOME NON-ATPASE REGULATORY SUBUNIT 9"/>
    <property type="match status" value="1"/>
</dbReference>
<dbReference type="OrthoDB" id="72325at2759"/>
<dbReference type="PANTHER" id="PTHR12651:SF1">
    <property type="entry name" value="26S PROTEASOME NON-ATPASE REGULATORY SUBUNIT 9"/>
    <property type="match status" value="1"/>
</dbReference>
<dbReference type="InterPro" id="IPR035269">
    <property type="entry name" value="PSMD9"/>
</dbReference>
<keyword evidence="6" id="KW-1185">Reference proteome</keyword>
<feature type="domain" description="Nas2 N-terminal" evidence="3">
    <location>
        <begin position="4"/>
        <end position="84"/>
    </location>
</feature>
<evidence type="ECO:0000313" key="4">
    <source>
        <dbReference type="EMBL" id="KAF0692565.1"/>
    </source>
</evidence>
<proteinExistence type="predicted"/>
<evidence type="ECO:0000313" key="5">
    <source>
        <dbReference type="EMBL" id="VFT93153.1"/>
    </source>
</evidence>
<dbReference type="GO" id="GO:0070682">
    <property type="term" value="P:proteasome regulatory particle assembly"/>
    <property type="evidence" value="ECO:0007669"/>
    <property type="project" value="InterPro"/>
</dbReference>
<reference evidence="5 6" key="1">
    <citation type="submission" date="2019-03" db="EMBL/GenBank/DDBJ databases">
        <authorList>
            <person name="Gaulin E."/>
            <person name="Dumas B."/>
        </authorList>
    </citation>
    <scope>NUCLEOTIDE SEQUENCE [LARGE SCALE GENOMIC DNA]</scope>
    <source>
        <strain evidence="5">CBS 568.67</strain>
    </source>
</reference>
<dbReference type="Gene3D" id="2.30.42.10">
    <property type="match status" value="1"/>
</dbReference>
<dbReference type="FunFam" id="2.30.42.10:FF:000107">
    <property type="entry name" value="26S proteasome non-ATPase regulatory subunit 9"/>
    <property type="match status" value="1"/>
</dbReference>
<accession>A0A485L6J3</accession>
<dbReference type="SUPFAM" id="SSF50156">
    <property type="entry name" value="PDZ domain-like"/>
    <property type="match status" value="1"/>
</dbReference>